<evidence type="ECO:0000256" key="3">
    <source>
        <dbReference type="ARBA" id="ARBA00022617"/>
    </source>
</evidence>
<keyword evidence="10" id="KW-1185">Reference proteome</keyword>
<comment type="pathway">
    <text evidence="2">Secondary metabolite biosynthesis.</text>
</comment>
<dbReference type="Pfam" id="PF00067">
    <property type="entry name" value="p450"/>
    <property type="match status" value="1"/>
</dbReference>
<evidence type="ECO:0000256" key="4">
    <source>
        <dbReference type="ARBA" id="ARBA00022723"/>
    </source>
</evidence>
<dbReference type="PRINTS" id="PR00463">
    <property type="entry name" value="EP450I"/>
</dbReference>
<dbReference type="GO" id="GO:0004497">
    <property type="term" value="F:monooxygenase activity"/>
    <property type="evidence" value="ECO:0007669"/>
    <property type="project" value="UniProtKB-KW"/>
</dbReference>
<dbReference type="Proteomes" id="UP000800235">
    <property type="component" value="Unassembled WGS sequence"/>
</dbReference>
<dbReference type="SUPFAM" id="SSF48264">
    <property type="entry name" value="Cytochrome P450"/>
    <property type="match status" value="1"/>
</dbReference>
<keyword evidence="4 8" id="KW-0479">Metal-binding</keyword>
<evidence type="ECO:0000256" key="7">
    <source>
        <dbReference type="ARBA" id="ARBA00023033"/>
    </source>
</evidence>
<evidence type="ECO:0000313" key="9">
    <source>
        <dbReference type="EMBL" id="KAF2424212.1"/>
    </source>
</evidence>
<dbReference type="InterPro" id="IPR050121">
    <property type="entry name" value="Cytochrome_P450_monoxygenase"/>
</dbReference>
<protein>
    <submittedName>
        <fullName evidence="9">Cytochrome P450 monooxygenase-like protein</fullName>
    </submittedName>
</protein>
<evidence type="ECO:0000256" key="8">
    <source>
        <dbReference type="PIRSR" id="PIRSR602401-1"/>
    </source>
</evidence>
<evidence type="ECO:0000256" key="2">
    <source>
        <dbReference type="ARBA" id="ARBA00005179"/>
    </source>
</evidence>
<organism evidence="9 10">
    <name type="scientific">Tothia fuscella</name>
    <dbReference type="NCBI Taxonomy" id="1048955"/>
    <lineage>
        <taxon>Eukaryota</taxon>
        <taxon>Fungi</taxon>
        <taxon>Dikarya</taxon>
        <taxon>Ascomycota</taxon>
        <taxon>Pezizomycotina</taxon>
        <taxon>Dothideomycetes</taxon>
        <taxon>Pleosporomycetidae</taxon>
        <taxon>Venturiales</taxon>
        <taxon>Cylindrosympodiaceae</taxon>
        <taxon>Tothia</taxon>
    </lineage>
</organism>
<evidence type="ECO:0000256" key="6">
    <source>
        <dbReference type="ARBA" id="ARBA00023004"/>
    </source>
</evidence>
<dbReference type="EMBL" id="MU007076">
    <property type="protein sequence ID" value="KAF2424212.1"/>
    <property type="molecule type" value="Genomic_DNA"/>
</dbReference>
<dbReference type="PRINTS" id="PR00385">
    <property type="entry name" value="P450"/>
</dbReference>
<keyword evidence="5" id="KW-0560">Oxidoreductase</keyword>
<dbReference type="AlphaFoldDB" id="A0A9P4NJB3"/>
<dbReference type="OrthoDB" id="10029320at2759"/>
<evidence type="ECO:0000256" key="5">
    <source>
        <dbReference type="ARBA" id="ARBA00023002"/>
    </source>
</evidence>
<sequence length="530" mass="60887">MSSRLLGHLAIAGECQSSFPADSHPQLFISHVRGKYDLPETFYMDWRPFGPKWLHIADPELVSEYVTTGQSMPKSPVSSEYLNKFLGYNSMVTHERERWKSLRSIFNPGFSAGHIMTLTDYIVDASLVFVDILREKARTNEHIELEELTTRLTIDIIGKVALDSDFHSQKVLHPIVEAFRERVLMMPRAQDVFFWQGIDLLRPYKLWVNNRQLEKAIEQELDRKIRLRVQTPTFSTKRNRSVVDLALDAYQKEAGVSSISQIPRSLRVDIIDQIKTFIFAGHDTTSSTFCYIMYLLHLHPRSFAKVKDELDNFLPGNVTCTSEKLRADPYVINSLEYTNAVVREALRLFPPASTLRSWDPAFPNKDAFIVDRKTGIRYPLGEGCTVWPASHLIHRNERFFPEPTKFVPERFIQSQTPYPDSELFTPAGKDAWRPFEKGPRNCIGQELAMVEIKIIIALTVRDFDFIAEYPGEKADVRFFEEGQTPENSWDERKAADGKRVGDRIEGYRMYQTLKGAAKPTGGCPGRVQLR</sequence>
<keyword evidence="3 8" id="KW-0349">Heme</keyword>
<keyword evidence="7 9" id="KW-0503">Monooxygenase</keyword>
<evidence type="ECO:0000313" key="10">
    <source>
        <dbReference type="Proteomes" id="UP000800235"/>
    </source>
</evidence>
<proteinExistence type="predicted"/>
<comment type="cofactor">
    <cofactor evidence="1 8">
        <name>heme</name>
        <dbReference type="ChEBI" id="CHEBI:30413"/>
    </cofactor>
</comment>
<reference evidence="9" key="1">
    <citation type="journal article" date="2020" name="Stud. Mycol.">
        <title>101 Dothideomycetes genomes: a test case for predicting lifestyles and emergence of pathogens.</title>
        <authorList>
            <person name="Haridas S."/>
            <person name="Albert R."/>
            <person name="Binder M."/>
            <person name="Bloem J."/>
            <person name="Labutti K."/>
            <person name="Salamov A."/>
            <person name="Andreopoulos B."/>
            <person name="Baker S."/>
            <person name="Barry K."/>
            <person name="Bills G."/>
            <person name="Bluhm B."/>
            <person name="Cannon C."/>
            <person name="Castanera R."/>
            <person name="Culley D."/>
            <person name="Daum C."/>
            <person name="Ezra D."/>
            <person name="Gonzalez J."/>
            <person name="Henrissat B."/>
            <person name="Kuo A."/>
            <person name="Liang C."/>
            <person name="Lipzen A."/>
            <person name="Lutzoni F."/>
            <person name="Magnuson J."/>
            <person name="Mondo S."/>
            <person name="Nolan M."/>
            <person name="Ohm R."/>
            <person name="Pangilinan J."/>
            <person name="Park H.-J."/>
            <person name="Ramirez L."/>
            <person name="Alfaro M."/>
            <person name="Sun H."/>
            <person name="Tritt A."/>
            <person name="Yoshinaga Y."/>
            <person name="Zwiers L.-H."/>
            <person name="Turgeon B."/>
            <person name="Goodwin S."/>
            <person name="Spatafora J."/>
            <person name="Crous P."/>
            <person name="Grigoriev I."/>
        </authorList>
    </citation>
    <scope>NUCLEOTIDE SEQUENCE</scope>
    <source>
        <strain evidence="9">CBS 130266</strain>
    </source>
</reference>
<dbReference type="InterPro" id="IPR036396">
    <property type="entry name" value="Cyt_P450_sf"/>
</dbReference>
<dbReference type="InterPro" id="IPR001128">
    <property type="entry name" value="Cyt_P450"/>
</dbReference>
<keyword evidence="6 8" id="KW-0408">Iron</keyword>
<name>A0A9P4NJB3_9PEZI</name>
<evidence type="ECO:0000256" key="1">
    <source>
        <dbReference type="ARBA" id="ARBA00001971"/>
    </source>
</evidence>
<dbReference type="GO" id="GO:0016705">
    <property type="term" value="F:oxidoreductase activity, acting on paired donors, with incorporation or reduction of molecular oxygen"/>
    <property type="evidence" value="ECO:0007669"/>
    <property type="project" value="InterPro"/>
</dbReference>
<feature type="binding site" description="axial binding residue" evidence="8">
    <location>
        <position position="442"/>
    </location>
    <ligand>
        <name>heme</name>
        <dbReference type="ChEBI" id="CHEBI:30413"/>
    </ligand>
    <ligandPart>
        <name>Fe</name>
        <dbReference type="ChEBI" id="CHEBI:18248"/>
    </ligandPart>
</feature>
<dbReference type="InterPro" id="IPR002401">
    <property type="entry name" value="Cyt_P450_E_grp-I"/>
</dbReference>
<comment type="caution">
    <text evidence="9">The sequence shown here is derived from an EMBL/GenBank/DDBJ whole genome shotgun (WGS) entry which is preliminary data.</text>
</comment>
<dbReference type="GO" id="GO:0005506">
    <property type="term" value="F:iron ion binding"/>
    <property type="evidence" value="ECO:0007669"/>
    <property type="project" value="InterPro"/>
</dbReference>
<dbReference type="Gene3D" id="1.10.630.10">
    <property type="entry name" value="Cytochrome P450"/>
    <property type="match status" value="1"/>
</dbReference>
<gene>
    <name evidence="9" type="ORF">EJ08DRAFT_652456</name>
</gene>
<dbReference type="PANTHER" id="PTHR24305:SF107">
    <property type="entry name" value="P450, PUTATIVE (EUROFUNG)-RELATED"/>
    <property type="match status" value="1"/>
</dbReference>
<accession>A0A9P4NJB3</accession>
<dbReference type="GO" id="GO:0020037">
    <property type="term" value="F:heme binding"/>
    <property type="evidence" value="ECO:0007669"/>
    <property type="project" value="InterPro"/>
</dbReference>
<dbReference type="PANTHER" id="PTHR24305">
    <property type="entry name" value="CYTOCHROME P450"/>
    <property type="match status" value="1"/>
</dbReference>
<dbReference type="CDD" id="cd11051">
    <property type="entry name" value="CYP59-like"/>
    <property type="match status" value="1"/>
</dbReference>